<dbReference type="RefSeq" id="WP_007202662.1">
    <property type="nucleotide sequence ID" value="NZ_AKKV01000028.1"/>
</dbReference>
<dbReference type="EMBL" id="AKKV01000028">
    <property type="protein sequence ID" value="EIT84949.1"/>
    <property type="molecule type" value="Genomic_DNA"/>
</dbReference>
<name>I8AHQ7_9BACL</name>
<dbReference type="Gene3D" id="3.30.310.120">
    <property type="entry name" value="Rbstp2229 like protein"/>
    <property type="match status" value="1"/>
</dbReference>
<sequence>MEATSYIKLRPGSTQQTISLADVVRLFRYYQEITEKTGEQLDWAYENAAFPYEVHEKEDHTQKWLYLKGRDPDQYRYLLVAVDCEREEDHVVSYVQLTIPSLATHGDKAKANEFAKFLAKQLQGELHLFNGRIMHFEKRK</sequence>
<accession>I8AHQ7</accession>
<dbReference type="PATRIC" id="fig|1196324.3.peg.2642"/>
<dbReference type="eggNOG" id="ENOG5031D41">
    <property type="taxonomic scope" value="Bacteria"/>
</dbReference>
<dbReference type="InterPro" id="IPR015062">
    <property type="entry name" value="DUF1885"/>
</dbReference>
<evidence type="ECO:0008006" key="3">
    <source>
        <dbReference type="Google" id="ProtNLM"/>
    </source>
</evidence>
<gene>
    <name evidence="1" type="ORF">A374_12920</name>
</gene>
<protein>
    <recommendedName>
        <fullName evidence="3">DUF1885 family protein</fullName>
    </recommendedName>
</protein>
<dbReference type="Gene3D" id="1.20.5.850">
    <property type="entry name" value="Rbstp2229 protein"/>
    <property type="match status" value="1"/>
</dbReference>
<dbReference type="STRING" id="1196324.A374_12920"/>
<dbReference type="InterPro" id="IPR036294">
    <property type="entry name" value="Rbstp2229-like_sf"/>
</dbReference>
<evidence type="ECO:0000313" key="1">
    <source>
        <dbReference type="EMBL" id="EIT84949.1"/>
    </source>
</evidence>
<dbReference type="SUPFAM" id="SSF111171">
    <property type="entry name" value="Rbstp2229 protein"/>
    <property type="match status" value="1"/>
</dbReference>
<dbReference type="Proteomes" id="UP000004080">
    <property type="component" value="Unassembled WGS sequence"/>
</dbReference>
<evidence type="ECO:0000313" key="2">
    <source>
        <dbReference type="Proteomes" id="UP000004080"/>
    </source>
</evidence>
<dbReference type="OrthoDB" id="2966171at2"/>
<dbReference type="Pfam" id="PF08968">
    <property type="entry name" value="DUF1885"/>
    <property type="match status" value="1"/>
</dbReference>
<proteinExistence type="predicted"/>
<comment type="caution">
    <text evidence="1">The sequence shown here is derived from an EMBL/GenBank/DDBJ whole genome shotgun (WGS) entry which is preliminary data.</text>
</comment>
<keyword evidence="2" id="KW-1185">Reference proteome</keyword>
<reference evidence="1 2" key="1">
    <citation type="journal article" date="2012" name="J. Bacteriol.">
        <title>Genome of Bacillus macauensis ZFHKF-1, a Long-Chain-Forming Bacterium.</title>
        <authorList>
            <person name="Cai L."/>
            <person name="Zhang T."/>
        </authorList>
    </citation>
    <scope>NUCLEOTIDE SEQUENCE [LARGE SCALE GENOMIC DNA]</scope>
    <source>
        <strain evidence="1 2">ZFHKF-1</strain>
    </source>
</reference>
<dbReference type="AlphaFoldDB" id="I8AHQ7"/>
<organism evidence="1 2">
    <name type="scientific">Fictibacillus macauensis ZFHKF-1</name>
    <dbReference type="NCBI Taxonomy" id="1196324"/>
    <lineage>
        <taxon>Bacteria</taxon>
        <taxon>Bacillati</taxon>
        <taxon>Bacillota</taxon>
        <taxon>Bacilli</taxon>
        <taxon>Bacillales</taxon>
        <taxon>Fictibacillaceae</taxon>
        <taxon>Fictibacillus</taxon>
    </lineage>
</organism>